<sequence>METSRSSSDPDPISVNLMRTICTYKLCFSCEIFSTRALIWVENGHLNSVSTLTGCLIRCANFEAIPASIHSPPLDLSQMSAMASRQSPWLMAFLAFLGLPAKTFQLSWLHVLSHSLSLCSLAE</sequence>
<gene>
    <name evidence="1" type="ORF">FGO68_gene1569</name>
</gene>
<protein>
    <submittedName>
        <fullName evidence="1">Uncharacterized protein</fullName>
    </submittedName>
</protein>
<evidence type="ECO:0000313" key="1">
    <source>
        <dbReference type="EMBL" id="TNV67664.1"/>
    </source>
</evidence>
<keyword evidence="2" id="KW-1185">Reference proteome</keyword>
<proteinExistence type="predicted"/>
<dbReference type="AlphaFoldDB" id="A0A8J8SU59"/>
<reference evidence="1" key="1">
    <citation type="submission" date="2019-06" db="EMBL/GenBank/DDBJ databases">
        <authorList>
            <person name="Zheng W."/>
        </authorList>
    </citation>
    <scope>NUCLEOTIDE SEQUENCE</scope>
    <source>
        <strain evidence="1">QDHG01</strain>
    </source>
</reference>
<name>A0A8J8SU59_HALGN</name>
<dbReference type="Proteomes" id="UP000785679">
    <property type="component" value="Unassembled WGS sequence"/>
</dbReference>
<dbReference type="EMBL" id="RRYP01039792">
    <property type="protein sequence ID" value="TNV67664.1"/>
    <property type="molecule type" value="Genomic_DNA"/>
</dbReference>
<accession>A0A8J8SU59</accession>
<evidence type="ECO:0000313" key="2">
    <source>
        <dbReference type="Proteomes" id="UP000785679"/>
    </source>
</evidence>
<comment type="caution">
    <text evidence="1">The sequence shown here is derived from an EMBL/GenBank/DDBJ whole genome shotgun (WGS) entry which is preliminary data.</text>
</comment>
<organism evidence="1 2">
    <name type="scientific">Halteria grandinella</name>
    <dbReference type="NCBI Taxonomy" id="5974"/>
    <lineage>
        <taxon>Eukaryota</taxon>
        <taxon>Sar</taxon>
        <taxon>Alveolata</taxon>
        <taxon>Ciliophora</taxon>
        <taxon>Intramacronucleata</taxon>
        <taxon>Spirotrichea</taxon>
        <taxon>Stichotrichia</taxon>
        <taxon>Sporadotrichida</taxon>
        <taxon>Halteriidae</taxon>
        <taxon>Halteria</taxon>
    </lineage>
</organism>